<proteinExistence type="predicted"/>
<dbReference type="InterPro" id="IPR029058">
    <property type="entry name" value="AB_hydrolase_fold"/>
</dbReference>
<comment type="caution">
    <text evidence="4">The sequence shown here is derived from an EMBL/GenBank/DDBJ whole genome shotgun (WGS) entry which is preliminary data.</text>
</comment>
<reference evidence="5" key="1">
    <citation type="journal article" date="2019" name="Int. J. Syst. Evol. Microbiol.">
        <title>The Global Catalogue of Microorganisms (GCM) 10K type strain sequencing project: providing services to taxonomists for standard genome sequencing and annotation.</title>
        <authorList>
            <consortium name="The Broad Institute Genomics Platform"/>
            <consortium name="The Broad Institute Genome Sequencing Center for Infectious Disease"/>
            <person name="Wu L."/>
            <person name="Ma J."/>
        </authorList>
    </citation>
    <scope>NUCLEOTIDE SEQUENCE [LARGE SCALE GENOMIC DNA]</scope>
    <source>
        <strain evidence="5">JCM 10411</strain>
    </source>
</reference>
<dbReference type="Proteomes" id="UP001596180">
    <property type="component" value="Unassembled WGS sequence"/>
</dbReference>
<keyword evidence="1 4" id="KW-0378">Hydrolase</keyword>
<evidence type="ECO:0000259" key="3">
    <source>
        <dbReference type="Pfam" id="PF00561"/>
    </source>
</evidence>
<organism evidence="4 5">
    <name type="scientific">Streptomyces chlorus</name>
    <dbReference type="NCBI Taxonomy" id="887452"/>
    <lineage>
        <taxon>Bacteria</taxon>
        <taxon>Bacillati</taxon>
        <taxon>Actinomycetota</taxon>
        <taxon>Actinomycetes</taxon>
        <taxon>Kitasatosporales</taxon>
        <taxon>Streptomycetaceae</taxon>
        <taxon>Streptomyces</taxon>
    </lineage>
</organism>
<gene>
    <name evidence="4" type="ORF">ACFPZI_17705</name>
</gene>
<dbReference type="PROSITE" id="PS51318">
    <property type="entry name" value="TAT"/>
    <property type="match status" value="1"/>
</dbReference>
<evidence type="ECO:0000256" key="1">
    <source>
        <dbReference type="ARBA" id="ARBA00022801"/>
    </source>
</evidence>
<name>A0ABW1E043_9ACTN</name>
<dbReference type="SUPFAM" id="SSF53474">
    <property type="entry name" value="alpha/beta-Hydrolases"/>
    <property type="match status" value="1"/>
</dbReference>
<evidence type="ECO:0000313" key="4">
    <source>
        <dbReference type="EMBL" id="MFC5853581.1"/>
    </source>
</evidence>
<accession>A0ABW1E043</accession>
<dbReference type="EMBL" id="JBHSOA010000035">
    <property type="protein sequence ID" value="MFC5853581.1"/>
    <property type="molecule type" value="Genomic_DNA"/>
</dbReference>
<dbReference type="RefSeq" id="WP_381364071.1">
    <property type="nucleotide sequence ID" value="NZ_JBHSOA010000035.1"/>
</dbReference>
<dbReference type="InterPro" id="IPR000639">
    <property type="entry name" value="Epox_hydrolase-like"/>
</dbReference>
<dbReference type="Pfam" id="PF00561">
    <property type="entry name" value="Abhydrolase_1"/>
    <property type="match status" value="1"/>
</dbReference>
<dbReference type="InterPro" id="IPR006311">
    <property type="entry name" value="TAT_signal"/>
</dbReference>
<dbReference type="Gene3D" id="3.40.50.1820">
    <property type="entry name" value="alpha/beta hydrolase"/>
    <property type="match status" value="1"/>
</dbReference>
<evidence type="ECO:0000313" key="5">
    <source>
        <dbReference type="Proteomes" id="UP001596180"/>
    </source>
</evidence>
<feature type="region of interest" description="Disordered" evidence="2">
    <location>
        <begin position="48"/>
        <end position="72"/>
    </location>
</feature>
<feature type="domain" description="AB hydrolase-1" evidence="3">
    <location>
        <begin position="103"/>
        <end position="347"/>
    </location>
</feature>
<keyword evidence="5" id="KW-1185">Reference proteome</keyword>
<dbReference type="PRINTS" id="PR00412">
    <property type="entry name" value="EPOXHYDRLASE"/>
</dbReference>
<sequence>MSQVSGNGDSDDQTNAGLPRRHVLRTAGAGALGLGLGGVALTAVSVPRGGAPQPQATSIPTPEGLGSVGQAPHLPAGFTKTFTSRFVQANEIRQHVVVGGEGPPLLLIHGWPETWYAWRLVMPGLAKHFTVVAVDQRGIGLTEKPTSGYDTRTLARDMVALMDALGHQRFAVVGHDTGMPIAYALAADHPERVALLAVAEAFLPAVTPSPPMIGTAQANNRLWHIPFNRLTDVNEQLVRGRERIYFGWQFATKAVRKLPDYAVDHYVRILASQHDALRGSFGWYRALDTTGAQDQQRKARPLTLPVLAIGGAGSLGENVAGTMKLVAHDVRSVVIPGTGHWVAEEAPQEVLAALTTFLAPYRNQGRSTRPQPAATLGK</sequence>
<protein>
    <submittedName>
        <fullName evidence="4">Alpha/beta fold hydrolase</fullName>
    </submittedName>
</protein>
<evidence type="ECO:0000256" key="2">
    <source>
        <dbReference type="SAM" id="MobiDB-lite"/>
    </source>
</evidence>
<dbReference type="GO" id="GO:0016787">
    <property type="term" value="F:hydrolase activity"/>
    <property type="evidence" value="ECO:0007669"/>
    <property type="project" value="UniProtKB-KW"/>
</dbReference>
<dbReference type="InterPro" id="IPR000073">
    <property type="entry name" value="AB_hydrolase_1"/>
</dbReference>
<dbReference type="PANTHER" id="PTHR43329">
    <property type="entry name" value="EPOXIDE HYDROLASE"/>
    <property type="match status" value="1"/>
</dbReference>